<feature type="signal peptide" evidence="2">
    <location>
        <begin position="1"/>
        <end position="19"/>
    </location>
</feature>
<keyword evidence="2" id="KW-0732">Signal</keyword>
<dbReference type="AlphaFoldDB" id="A0A0D9V7Y6"/>
<organism evidence="3 4">
    <name type="scientific">Leersia perrieri</name>
    <dbReference type="NCBI Taxonomy" id="77586"/>
    <lineage>
        <taxon>Eukaryota</taxon>
        <taxon>Viridiplantae</taxon>
        <taxon>Streptophyta</taxon>
        <taxon>Embryophyta</taxon>
        <taxon>Tracheophyta</taxon>
        <taxon>Spermatophyta</taxon>
        <taxon>Magnoliopsida</taxon>
        <taxon>Liliopsida</taxon>
        <taxon>Poales</taxon>
        <taxon>Poaceae</taxon>
        <taxon>BOP clade</taxon>
        <taxon>Oryzoideae</taxon>
        <taxon>Oryzeae</taxon>
        <taxon>Oryzinae</taxon>
        <taxon>Leersia</taxon>
    </lineage>
</organism>
<feature type="compositionally biased region" description="Basic and acidic residues" evidence="1">
    <location>
        <begin position="415"/>
        <end position="424"/>
    </location>
</feature>
<sequence>MVADVDALVTVVVVAVVAAADDDDGATVKLKPPVEEAGTGTENNDPDVAGVAVTDGTADVLAAEADANVGAEAEEDEPNGKLRELADELAAAPVLENNEGAGAACEVAKEKPVDGEDAGVVEAAEVLLGKEKPGAEDAEENNEGVVLAVVVLADEGVKPNDGAEVVVAGEDANPKDGVVVAVVAGDDAVAVLKSGAEVVDPNSAEPVLAPNPRAGEEAEVVVVLDAAAPVFNPKPNDGVDAAFVVVAVLDADEPNPNPVAAPEKRLDAGAEEAAAPNRPGAAGAAAEEAPNGLGVVAAEEAPPNKPGVVAAADEAAPNKPGDKVAPNKPGVVAGEEAAPNKPGVVAAAEVGDAPKMDGAGAAEEAAAVDWPNEKPVDPKPNGDGDEEVAGAAAEAGEDPKREEPNVGAAEAAAEEAEKREEPKAGAEVGAGEEAAAAG</sequence>
<reference evidence="3" key="3">
    <citation type="submission" date="2015-04" db="UniProtKB">
        <authorList>
            <consortium name="EnsemblPlants"/>
        </authorList>
    </citation>
    <scope>IDENTIFICATION</scope>
</reference>
<feature type="compositionally biased region" description="Low complexity" evidence="1">
    <location>
        <begin position="425"/>
        <end position="438"/>
    </location>
</feature>
<reference evidence="4" key="2">
    <citation type="submission" date="2013-12" db="EMBL/GenBank/DDBJ databases">
        <authorList>
            <person name="Yu Y."/>
            <person name="Lee S."/>
            <person name="de Baynast K."/>
            <person name="Wissotski M."/>
            <person name="Liu L."/>
            <person name="Talag J."/>
            <person name="Goicoechea J."/>
            <person name="Angelova A."/>
            <person name="Jetty R."/>
            <person name="Kudrna D."/>
            <person name="Golser W."/>
            <person name="Rivera L."/>
            <person name="Zhang J."/>
            <person name="Wing R."/>
        </authorList>
    </citation>
    <scope>NUCLEOTIDE SEQUENCE</scope>
</reference>
<dbReference type="Proteomes" id="UP000032180">
    <property type="component" value="Chromosome 1"/>
</dbReference>
<evidence type="ECO:0000313" key="3">
    <source>
        <dbReference type="EnsemblPlants" id="LPERR01G32430.1"/>
    </source>
</evidence>
<dbReference type="EnsemblPlants" id="LPERR01G32430.1">
    <property type="protein sequence ID" value="LPERR01G32430.1"/>
    <property type="gene ID" value="LPERR01G32430"/>
</dbReference>
<feature type="region of interest" description="Disordered" evidence="1">
    <location>
        <begin position="28"/>
        <end position="49"/>
    </location>
</feature>
<feature type="chain" id="PRO_5002347518" evidence="2">
    <location>
        <begin position="20"/>
        <end position="438"/>
    </location>
</feature>
<evidence type="ECO:0000313" key="4">
    <source>
        <dbReference type="Proteomes" id="UP000032180"/>
    </source>
</evidence>
<feature type="compositionally biased region" description="Low complexity" evidence="1">
    <location>
        <begin position="358"/>
        <end position="367"/>
    </location>
</feature>
<feature type="compositionally biased region" description="Basic and acidic residues" evidence="1">
    <location>
        <begin position="371"/>
        <end position="382"/>
    </location>
</feature>
<dbReference type="Gramene" id="LPERR01G32430.1">
    <property type="protein sequence ID" value="LPERR01G32430.1"/>
    <property type="gene ID" value="LPERR01G32430"/>
</dbReference>
<protein>
    <submittedName>
        <fullName evidence="3">Uncharacterized protein</fullName>
    </submittedName>
</protein>
<name>A0A0D9V7Y6_9ORYZ</name>
<keyword evidence="4" id="KW-1185">Reference proteome</keyword>
<evidence type="ECO:0000256" key="1">
    <source>
        <dbReference type="SAM" id="MobiDB-lite"/>
    </source>
</evidence>
<dbReference type="eggNOG" id="ENOG502R6KR">
    <property type="taxonomic scope" value="Eukaryota"/>
</dbReference>
<dbReference type="HOGENOM" id="CLU_042108_0_0_1"/>
<proteinExistence type="predicted"/>
<feature type="compositionally biased region" description="Low complexity" evidence="1">
    <location>
        <begin position="271"/>
        <end position="292"/>
    </location>
</feature>
<accession>A0A0D9V7Y6</accession>
<reference evidence="3 4" key="1">
    <citation type="submission" date="2012-08" db="EMBL/GenBank/DDBJ databases">
        <title>Oryza genome evolution.</title>
        <authorList>
            <person name="Wing R.A."/>
        </authorList>
    </citation>
    <scope>NUCLEOTIDE SEQUENCE</scope>
</reference>
<evidence type="ECO:0000256" key="2">
    <source>
        <dbReference type="SAM" id="SignalP"/>
    </source>
</evidence>
<feature type="region of interest" description="Disordered" evidence="1">
    <location>
        <begin position="252"/>
        <end position="438"/>
    </location>
</feature>